<evidence type="ECO:0000313" key="2">
    <source>
        <dbReference type="EMBL" id="CAG5095337.1"/>
    </source>
</evidence>
<dbReference type="InterPro" id="IPR047574">
    <property type="entry name" value="AD"/>
</dbReference>
<accession>A0ABN7S924</accession>
<dbReference type="Pfam" id="PF09793">
    <property type="entry name" value="AD"/>
    <property type="match status" value="1"/>
</dbReference>
<name>A0ABN7S924_OIKDI</name>
<dbReference type="Proteomes" id="UP001158576">
    <property type="component" value="Chromosome XSR"/>
</dbReference>
<gene>
    <name evidence="2" type="ORF">OKIOD_LOCUS5699</name>
</gene>
<evidence type="ECO:0000259" key="1">
    <source>
        <dbReference type="PROSITE" id="PS52001"/>
    </source>
</evidence>
<evidence type="ECO:0000313" key="3">
    <source>
        <dbReference type="Proteomes" id="UP001158576"/>
    </source>
</evidence>
<organism evidence="2 3">
    <name type="scientific">Oikopleura dioica</name>
    <name type="common">Tunicate</name>
    <dbReference type="NCBI Taxonomy" id="34765"/>
    <lineage>
        <taxon>Eukaryota</taxon>
        <taxon>Metazoa</taxon>
        <taxon>Chordata</taxon>
        <taxon>Tunicata</taxon>
        <taxon>Appendicularia</taxon>
        <taxon>Copelata</taxon>
        <taxon>Oikopleuridae</taxon>
        <taxon>Oikopleura</taxon>
    </lineage>
</organism>
<sequence>MAGIADGSDQLVPGRVITCITRNDEQFSGAIIAADPFSSIVMIKCSNSKVVLVNLRQIKSLQIEDKTEPIPEIPKKFAVAKLEQRLLGNVKEKMNLAQEDGHEKHPLGAKIIQKINRILECKWEGKNIVVMTAGIEIRPPFNEANVFIRKGGNKQGKERIQKLLSKFHEEEKSSCMH</sequence>
<feature type="domain" description="AD" evidence="1">
    <location>
        <begin position="75"/>
        <end position="172"/>
    </location>
</feature>
<proteinExistence type="predicted"/>
<dbReference type="InterPro" id="IPR039683">
    <property type="entry name" value="Lsm12-like"/>
</dbReference>
<dbReference type="PANTHER" id="PTHR13542">
    <property type="entry name" value="LSM12 HOMOLOG"/>
    <property type="match status" value="1"/>
</dbReference>
<keyword evidence="3" id="KW-1185">Reference proteome</keyword>
<dbReference type="SMART" id="SM00995">
    <property type="entry name" value="AD"/>
    <property type="match status" value="1"/>
</dbReference>
<protein>
    <submittedName>
        <fullName evidence="2">Oidioi.mRNA.OKI2018_I69.XSR.g14141.t1.cds</fullName>
    </submittedName>
</protein>
<dbReference type="PROSITE" id="PS52001">
    <property type="entry name" value="AD"/>
    <property type="match status" value="1"/>
</dbReference>
<dbReference type="EMBL" id="OU015569">
    <property type="protein sequence ID" value="CAG5095337.1"/>
    <property type="molecule type" value="Genomic_DNA"/>
</dbReference>
<reference evidence="2 3" key="1">
    <citation type="submission" date="2021-04" db="EMBL/GenBank/DDBJ databases">
        <authorList>
            <person name="Bliznina A."/>
        </authorList>
    </citation>
    <scope>NUCLEOTIDE SEQUENCE [LARGE SCALE GENOMIC DNA]</scope>
</reference>
<dbReference type="InterPro" id="IPR019181">
    <property type="entry name" value="LSM12_ABD"/>
</dbReference>